<accession>B9M6P7</accession>
<gene>
    <name evidence="2" type="ordered locus">Geob_1749</name>
</gene>
<dbReference type="EMBL" id="CP001390">
    <property type="protein sequence ID" value="ACM20107.1"/>
    <property type="molecule type" value="Genomic_DNA"/>
</dbReference>
<organism evidence="2 3">
    <name type="scientific">Geotalea daltonii (strain DSM 22248 / JCM 15807 / FRC-32)</name>
    <name type="common">Geobacter daltonii</name>
    <dbReference type="NCBI Taxonomy" id="316067"/>
    <lineage>
        <taxon>Bacteria</taxon>
        <taxon>Pseudomonadati</taxon>
        <taxon>Thermodesulfobacteriota</taxon>
        <taxon>Desulfuromonadia</taxon>
        <taxon>Geobacterales</taxon>
        <taxon>Geobacteraceae</taxon>
        <taxon>Geotalea</taxon>
    </lineage>
</organism>
<dbReference type="KEGG" id="geo:Geob_1749"/>
<evidence type="ECO:0000313" key="2">
    <source>
        <dbReference type="EMBL" id="ACM20107.1"/>
    </source>
</evidence>
<keyword evidence="1" id="KW-0802">TPR repeat</keyword>
<dbReference type="Proteomes" id="UP000007721">
    <property type="component" value="Chromosome"/>
</dbReference>
<dbReference type="InterPro" id="IPR011990">
    <property type="entry name" value="TPR-like_helical_dom_sf"/>
</dbReference>
<dbReference type="HOGENOM" id="CLU_1765416_0_0_7"/>
<keyword evidence="3" id="KW-1185">Reference proteome</keyword>
<dbReference type="PROSITE" id="PS50005">
    <property type="entry name" value="TPR"/>
    <property type="match status" value="1"/>
</dbReference>
<evidence type="ECO:0000313" key="3">
    <source>
        <dbReference type="Proteomes" id="UP000007721"/>
    </source>
</evidence>
<proteinExistence type="predicted"/>
<protein>
    <submittedName>
        <fullName evidence="2">TPR domain protein</fullName>
    </submittedName>
</protein>
<dbReference type="Gene3D" id="1.25.40.10">
    <property type="entry name" value="Tetratricopeptide repeat domain"/>
    <property type="match status" value="1"/>
</dbReference>
<dbReference type="SUPFAM" id="SSF48452">
    <property type="entry name" value="TPR-like"/>
    <property type="match status" value="1"/>
</dbReference>
<dbReference type="AlphaFoldDB" id="B9M6P7"/>
<dbReference type="RefSeq" id="WP_012646836.1">
    <property type="nucleotide sequence ID" value="NC_011979.1"/>
</dbReference>
<name>B9M6P7_GEODF</name>
<dbReference type="SMART" id="SM00028">
    <property type="entry name" value="TPR"/>
    <property type="match status" value="2"/>
</dbReference>
<sequence length="147" mass="16643">MKSKEAEELHDKGLEALERDHDYLARTCFERAATLEKTPENLSCLALCLAKTRREYADAIGMAREALAADQTNPLLHLNLGKVYWLAGEKEKALQTLRNGIQYDSGNRISRELAHCGRRKSPLFPSLKRSHPLNKYLGLLLSRLGLR</sequence>
<reference evidence="2 3" key="1">
    <citation type="submission" date="2009-01" db="EMBL/GenBank/DDBJ databases">
        <title>Complete sequence of Geobacter sp. FRC-32.</title>
        <authorList>
            <consortium name="US DOE Joint Genome Institute"/>
            <person name="Lucas S."/>
            <person name="Copeland A."/>
            <person name="Lapidus A."/>
            <person name="Glavina del Rio T."/>
            <person name="Dalin E."/>
            <person name="Tice H."/>
            <person name="Bruce D."/>
            <person name="Goodwin L."/>
            <person name="Pitluck S."/>
            <person name="Saunders E."/>
            <person name="Brettin T."/>
            <person name="Detter J.C."/>
            <person name="Han C."/>
            <person name="Larimer F."/>
            <person name="Land M."/>
            <person name="Hauser L."/>
            <person name="Kyrpides N."/>
            <person name="Ovchinnikova G."/>
            <person name="Kostka J."/>
            <person name="Richardson P."/>
        </authorList>
    </citation>
    <scope>NUCLEOTIDE SEQUENCE [LARGE SCALE GENOMIC DNA]</scope>
    <source>
        <strain evidence="3">DSM 22248 / JCM 15807 / FRC-32</strain>
    </source>
</reference>
<dbReference type="eggNOG" id="COG0457">
    <property type="taxonomic scope" value="Bacteria"/>
</dbReference>
<dbReference type="InterPro" id="IPR019734">
    <property type="entry name" value="TPR_rpt"/>
</dbReference>
<evidence type="ECO:0000256" key="1">
    <source>
        <dbReference type="PROSITE-ProRule" id="PRU00339"/>
    </source>
</evidence>
<dbReference type="Pfam" id="PF14559">
    <property type="entry name" value="TPR_19"/>
    <property type="match status" value="1"/>
</dbReference>
<feature type="repeat" description="TPR" evidence="1">
    <location>
        <begin position="74"/>
        <end position="107"/>
    </location>
</feature>
<dbReference type="STRING" id="316067.Geob_1749"/>